<protein>
    <submittedName>
        <fullName evidence="1">Uncharacterized protein</fullName>
    </submittedName>
</protein>
<evidence type="ECO:0000313" key="1">
    <source>
        <dbReference type="EMBL" id="ROK31140.1"/>
    </source>
</evidence>
<dbReference type="AlphaFoldDB" id="A0A3N0XYB0"/>
<keyword evidence="2" id="KW-1185">Reference proteome</keyword>
<dbReference type="EMBL" id="RJVU01057277">
    <property type="protein sequence ID" value="ROK31140.1"/>
    <property type="molecule type" value="Genomic_DNA"/>
</dbReference>
<evidence type="ECO:0000313" key="2">
    <source>
        <dbReference type="Proteomes" id="UP000281406"/>
    </source>
</evidence>
<accession>A0A3N0XYB0</accession>
<sequence>MHCTLDVYSSLGLQSGPDRYAPLFTLQFSAVHPECPADWTSCSTEKRRIPTGPVSSVSLAAHQCFCLTEQSGRRLSVTFHDGEIPQWQKGRMPLYIAFPAFLHLNGVSVQATSLRTKLLNGFCSFTSKVLEPPMDVQFMGRAVPYAFKFNGILWFELFFPSGTAMALCFCSKKGGGIQFPFLSSE</sequence>
<name>A0A3N0XYB0_ANAGA</name>
<reference evidence="1 2" key="1">
    <citation type="submission" date="2018-10" db="EMBL/GenBank/DDBJ databases">
        <title>Genome assembly for a Yunnan-Guizhou Plateau 3E fish, Anabarilius grahami (Regan), and its evolutionary and genetic applications.</title>
        <authorList>
            <person name="Jiang W."/>
        </authorList>
    </citation>
    <scope>NUCLEOTIDE SEQUENCE [LARGE SCALE GENOMIC DNA]</scope>
    <source>
        <strain evidence="1">AG-KIZ</strain>
        <tissue evidence="1">Muscle</tissue>
    </source>
</reference>
<comment type="caution">
    <text evidence="1">The sequence shown here is derived from an EMBL/GenBank/DDBJ whole genome shotgun (WGS) entry which is preliminary data.</text>
</comment>
<gene>
    <name evidence="1" type="ORF">DPX16_4091</name>
</gene>
<organism evidence="1 2">
    <name type="scientific">Anabarilius grahami</name>
    <name type="common">Kanglang fish</name>
    <name type="synonym">Barilius grahami</name>
    <dbReference type="NCBI Taxonomy" id="495550"/>
    <lineage>
        <taxon>Eukaryota</taxon>
        <taxon>Metazoa</taxon>
        <taxon>Chordata</taxon>
        <taxon>Craniata</taxon>
        <taxon>Vertebrata</taxon>
        <taxon>Euteleostomi</taxon>
        <taxon>Actinopterygii</taxon>
        <taxon>Neopterygii</taxon>
        <taxon>Teleostei</taxon>
        <taxon>Ostariophysi</taxon>
        <taxon>Cypriniformes</taxon>
        <taxon>Xenocyprididae</taxon>
        <taxon>Xenocypridinae</taxon>
        <taxon>Xenocypridinae incertae sedis</taxon>
        <taxon>Anabarilius</taxon>
    </lineage>
</organism>
<proteinExistence type="predicted"/>
<dbReference type="Proteomes" id="UP000281406">
    <property type="component" value="Unassembled WGS sequence"/>
</dbReference>